<name>A0A836AQ27_SHEEP</name>
<evidence type="ECO:0000313" key="1">
    <source>
        <dbReference type="EMBL" id="KAG5215221.1"/>
    </source>
</evidence>
<reference evidence="1 2" key="1">
    <citation type="submission" date="2020-12" db="EMBL/GenBank/DDBJ databases">
        <title>De novo assembly of Tibetan sheep genome.</title>
        <authorList>
            <person name="Li X."/>
        </authorList>
    </citation>
    <scope>NUCLEOTIDE SEQUENCE [LARGE SCALE GENOMIC DNA]</scope>
    <source>
        <tissue evidence="1">Heart</tissue>
    </source>
</reference>
<organism evidence="1 2">
    <name type="scientific">Ovis aries</name>
    <name type="common">Sheep</name>
    <dbReference type="NCBI Taxonomy" id="9940"/>
    <lineage>
        <taxon>Eukaryota</taxon>
        <taxon>Metazoa</taxon>
        <taxon>Chordata</taxon>
        <taxon>Craniata</taxon>
        <taxon>Vertebrata</taxon>
        <taxon>Euteleostomi</taxon>
        <taxon>Mammalia</taxon>
        <taxon>Eutheria</taxon>
        <taxon>Laurasiatheria</taxon>
        <taxon>Artiodactyla</taxon>
        <taxon>Ruminantia</taxon>
        <taxon>Pecora</taxon>
        <taxon>Bovidae</taxon>
        <taxon>Caprinae</taxon>
        <taxon>Ovis</taxon>
    </lineage>
</organism>
<sequence length="140" mass="15394">MSVYWEKNGKHLIHYIKVIHKMKTQYLRHSYCRLTFSMSISKVPASLISEANMFTKWGGECKQTPSVAPAGPICLCQGLGGEPNREGKVGGKANGLFLKWGQGSGDGLWVGDRDFGANPMGLVSKVKISRGSWKRSSSLF</sequence>
<comment type="caution">
    <text evidence="1">The sequence shown here is derived from an EMBL/GenBank/DDBJ whole genome shotgun (WGS) entry which is preliminary data.</text>
</comment>
<dbReference type="AlphaFoldDB" id="A0A836AQ27"/>
<proteinExistence type="predicted"/>
<evidence type="ECO:0000313" key="2">
    <source>
        <dbReference type="Proteomes" id="UP000664991"/>
    </source>
</evidence>
<dbReference type="Proteomes" id="UP000664991">
    <property type="component" value="Unassembled WGS sequence"/>
</dbReference>
<gene>
    <name evidence="1" type="ORF">JEQ12_000797</name>
</gene>
<protein>
    <submittedName>
        <fullName evidence="1">Uncharacterized protein</fullName>
    </submittedName>
</protein>
<dbReference type="EMBL" id="JAEMGP010000001">
    <property type="protein sequence ID" value="KAG5215221.1"/>
    <property type="molecule type" value="Genomic_DNA"/>
</dbReference>
<accession>A0A836AQ27</accession>